<dbReference type="InterPro" id="IPR032812">
    <property type="entry name" value="SbsA_Ig"/>
</dbReference>
<dbReference type="AlphaFoldDB" id="A0A516GPK8"/>
<name>A0A516GPK8_9FLAO</name>
<feature type="chain" id="PRO_5022112140" description="SbsA Ig-like domain-containing protein" evidence="2">
    <location>
        <begin position="25"/>
        <end position="535"/>
    </location>
</feature>
<evidence type="ECO:0000313" key="5">
    <source>
        <dbReference type="Proteomes" id="UP000319209"/>
    </source>
</evidence>
<dbReference type="OrthoDB" id="9809989at2"/>
<proteinExistence type="predicted"/>
<dbReference type="EMBL" id="CP041637">
    <property type="protein sequence ID" value="QDO93458.1"/>
    <property type="molecule type" value="Genomic_DNA"/>
</dbReference>
<dbReference type="Proteomes" id="UP000319209">
    <property type="component" value="Chromosome"/>
</dbReference>
<evidence type="ECO:0000313" key="4">
    <source>
        <dbReference type="EMBL" id="QDO93458.1"/>
    </source>
</evidence>
<evidence type="ECO:0000256" key="2">
    <source>
        <dbReference type="SAM" id="SignalP"/>
    </source>
</evidence>
<gene>
    <name evidence="4" type="ORF">FNB79_05520</name>
</gene>
<accession>A0A516GPK8</accession>
<evidence type="ECO:0000259" key="3">
    <source>
        <dbReference type="Pfam" id="PF13205"/>
    </source>
</evidence>
<dbReference type="Pfam" id="PF13205">
    <property type="entry name" value="Big_5"/>
    <property type="match status" value="1"/>
</dbReference>
<dbReference type="RefSeq" id="WP_143380362.1">
    <property type="nucleotide sequence ID" value="NZ_CP041637.1"/>
</dbReference>
<keyword evidence="5" id="KW-1185">Reference proteome</keyword>
<dbReference type="KEGG" id="fop:FNB79_05520"/>
<evidence type="ECO:0000256" key="1">
    <source>
        <dbReference type="ARBA" id="ARBA00022729"/>
    </source>
</evidence>
<sequence length="535" mass="61399">MSKTLSNFLFISVLCLCIANCANRGNPTGGEKDTTPPKIVKSVPENFSTNFNKNEIRIYFDEYIKINNLSKQLIISPPMTTTPEITPLGTASKYITIKIFDTLAPNTTYAFNFGSSIEDNNEGNPFSYYKYVFSTGDYIDSLTVAGVIKDATLKKPDDFVTVALYEVDSTFTDSIIYNKKPTYVTNTLDSLTTFVLENIKAGKYLLTAMKDENSDYKFQQKSDKIAFNPTFIELPTDSIYHLTLFNEDLDFRAYKPRLLSKGKIAFGFEGDYKNMGIDVLTDVPSDFAYRITKDKEADSLMYWYKPKLETDSLKFKVSYNNKVIDTFDVKITEKYPDSLIIKGDPSGQINFNTDFILSATTPFKTLNKDLISLIDKDSVTIPYTTKMDTLNNNITFKFDKAENSRYLLQFLPEAITDFFDNKNDTLQYVMQTKGYDDYPNARIILKNAKYPIIVQLTTESGEIKQEIYSTEPEPIDFKYLKSGKFLLRVIYDENGNKKYDTGNYLKKIQPERISYYPEPIEIRVGWDSEYEFTLK</sequence>
<reference evidence="4 5" key="1">
    <citation type="submission" date="2019-07" db="EMBL/GenBank/DDBJ databases">
        <title>Genome sequencing for Formosa sp. PS13.</title>
        <authorList>
            <person name="Park S.-J."/>
        </authorList>
    </citation>
    <scope>NUCLEOTIDE SEQUENCE [LARGE SCALE GENOMIC DNA]</scope>
    <source>
        <strain evidence="4 5">PS13</strain>
    </source>
</reference>
<protein>
    <recommendedName>
        <fullName evidence="3">SbsA Ig-like domain-containing protein</fullName>
    </recommendedName>
</protein>
<organism evidence="4 5">
    <name type="scientific">Formosa sediminum</name>
    <dbReference type="NCBI Taxonomy" id="2594004"/>
    <lineage>
        <taxon>Bacteria</taxon>
        <taxon>Pseudomonadati</taxon>
        <taxon>Bacteroidota</taxon>
        <taxon>Flavobacteriia</taxon>
        <taxon>Flavobacteriales</taxon>
        <taxon>Flavobacteriaceae</taxon>
        <taxon>Formosa</taxon>
    </lineage>
</organism>
<feature type="domain" description="SbsA Ig-like" evidence="3">
    <location>
        <begin position="33"/>
        <end position="135"/>
    </location>
</feature>
<feature type="signal peptide" evidence="2">
    <location>
        <begin position="1"/>
        <end position="24"/>
    </location>
</feature>
<keyword evidence="1 2" id="KW-0732">Signal</keyword>